<evidence type="ECO:0000313" key="5">
    <source>
        <dbReference type="EMBL" id="AEI96318.1"/>
    </source>
</evidence>
<dbReference type="OrthoDB" id="9807795at2"/>
<dbReference type="GO" id="GO:0006488">
    <property type="term" value="P:dolichol-linked oligosaccharide biosynthetic process"/>
    <property type="evidence" value="ECO:0007669"/>
    <property type="project" value="TreeGrafter"/>
</dbReference>
<dbReference type="InterPro" id="IPR001173">
    <property type="entry name" value="Glyco_trans_2-like"/>
</dbReference>
<dbReference type="Gene3D" id="3.90.550.10">
    <property type="entry name" value="Spore Coat Polysaccharide Biosynthesis Protein SpsA, Chain A"/>
    <property type="match status" value="1"/>
</dbReference>
<dbReference type="GO" id="GO:0004582">
    <property type="term" value="F:dolichyl-phosphate beta-D-mannosyltransferase activity"/>
    <property type="evidence" value="ECO:0007669"/>
    <property type="project" value="InterPro"/>
</dbReference>
<organism evidence="5 6">
    <name type="scientific">Roseobacter litoralis (strain ATCC 49566 / DSM 6996 / JCM 21268 / NBRC 15278 / OCh 149)</name>
    <dbReference type="NCBI Taxonomy" id="391595"/>
    <lineage>
        <taxon>Bacteria</taxon>
        <taxon>Pseudomonadati</taxon>
        <taxon>Pseudomonadota</taxon>
        <taxon>Alphaproteobacteria</taxon>
        <taxon>Rhodobacterales</taxon>
        <taxon>Roseobacteraceae</taxon>
        <taxon>Roseobacter</taxon>
    </lineage>
</organism>
<reference evidence="5 6" key="1">
    <citation type="journal article" date="2011" name="BMC Genomics">
        <title>Comparative genome analysis and genome-guided physiological analysis of Roseobacter litoralis.</title>
        <authorList>
            <person name="Kalhoefer D."/>
            <person name="Thole S."/>
            <person name="Voget S."/>
            <person name="Lehmann R."/>
            <person name="Liesegang H."/>
            <person name="Wollher A."/>
            <person name="Daniel R."/>
            <person name="Simon M."/>
            <person name="Brinkhoff T."/>
        </authorList>
    </citation>
    <scope>NUCLEOTIDE SEQUENCE [LARGE SCALE GENOMIC DNA]</scope>
    <source>
        <strain evidence="6">ATCC 49566 / DSM 6996 / JCM 21268 / NBRC 15278 / OCh 149</strain>
    </source>
</reference>
<dbReference type="RefSeq" id="WP_013964187.1">
    <property type="nucleotide sequence ID" value="NC_015730.1"/>
</dbReference>
<gene>
    <name evidence="5" type="ordered locus">RLO149_c044310</name>
</gene>
<dbReference type="SUPFAM" id="SSF53448">
    <property type="entry name" value="Nucleotide-diphospho-sugar transferases"/>
    <property type="match status" value="1"/>
</dbReference>
<dbReference type="GO" id="GO:0006506">
    <property type="term" value="P:GPI anchor biosynthetic process"/>
    <property type="evidence" value="ECO:0007669"/>
    <property type="project" value="TreeGrafter"/>
</dbReference>
<comment type="similarity">
    <text evidence="1">Belongs to the glycosyltransferase 2 family.</text>
</comment>
<accession>F7ZJ73</accession>
<dbReference type="InterPro" id="IPR039528">
    <property type="entry name" value="DPM1-like"/>
</dbReference>
<dbReference type="STRING" id="391595.RLO149_c044310"/>
<keyword evidence="6" id="KW-1185">Reference proteome</keyword>
<keyword evidence="3" id="KW-0808">Transferase</keyword>
<dbReference type="InterPro" id="IPR029044">
    <property type="entry name" value="Nucleotide-diphossugar_trans"/>
</dbReference>
<keyword evidence="2" id="KW-0328">Glycosyltransferase</keyword>
<dbReference type="Proteomes" id="UP000001353">
    <property type="component" value="Chromosome"/>
</dbReference>
<evidence type="ECO:0000256" key="1">
    <source>
        <dbReference type="ARBA" id="ARBA00006739"/>
    </source>
</evidence>
<dbReference type="KEGG" id="rli:RLO149_c044310"/>
<dbReference type="PANTHER" id="PTHR43398">
    <property type="entry name" value="DOLICHOL-PHOSPHATE MANNOSYLTRANSFERASE SUBUNIT 1"/>
    <property type="match status" value="1"/>
</dbReference>
<dbReference type="HOGENOM" id="CLU_996449_0_0_5"/>
<dbReference type="PANTHER" id="PTHR43398:SF1">
    <property type="entry name" value="DOLICHOL-PHOSPHATE MANNOSYLTRANSFERASE SUBUNIT 1"/>
    <property type="match status" value="1"/>
</dbReference>
<dbReference type="eggNOG" id="COG1216">
    <property type="taxonomic scope" value="Bacteria"/>
</dbReference>
<dbReference type="AlphaFoldDB" id="F7ZJ73"/>
<dbReference type="EMBL" id="CP002623">
    <property type="protein sequence ID" value="AEI96318.1"/>
    <property type="molecule type" value="Genomic_DNA"/>
</dbReference>
<proteinExistence type="inferred from homology"/>
<dbReference type="GO" id="GO:0016020">
    <property type="term" value="C:membrane"/>
    <property type="evidence" value="ECO:0007669"/>
    <property type="project" value="GOC"/>
</dbReference>
<dbReference type="GO" id="GO:0035269">
    <property type="term" value="P:protein O-linked glycosylation via mannose"/>
    <property type="evidence" value="ECO:0007669"/>
    <property type="project" value="TreeGrafter"/>
</dbReference>
<sequence length="255" mass="29173">MTQSDNQATVLRGPKITGAQISIVLPTFNERENIVLLVEDLLHRFGEINATCEILVIDDRSPDGTAQAVEQAFAREASVKVISRQAEPGLAMSIRDGIEQATGDVILVMDTDFNHEPKDAVLLFQVTRYVDLCVGSRFIFGGGMSSLPRYYLSYVYNIFMRLMLGTRMDDNLSGFFAIRREKLTDLDFDKIFWGYGDYFFRLLLLSQRAKMRHIQVPVYYGERKGGESKTRFTRIFVKYTREVISLAYKKAMGKW</sequence>
<evidence type="ECO:0000259" key="4">
    <source>
        <dbReference type="Pfam" id="PF00535"/>
    </source>
</evidence>
<evidence type="ECO:0000256" key="2">
    <source>
        <dbReference type="ARBA" id="ARBA00022676"/>
    </source>
</evidence>
<evidence type="ECO:0000256" key="3">
    <source>
        <dbReference type="ARBA" id="ARBA00022679"/>
    </source>
</evidence>
<dbReference type="Pfam" id="PF00535">
    <property type="entry name" value="Glycos_transf_2"/>
    <property type="match status" value="1"/>
</dbReference>
<evidence type="ECO:0000313" key="6">
    <source>
        <dbReference type="Proteomes" id="UP000001353"/>
    </source>
</evidence>
<protein>
    <submittedName>
        <fullName evidence="5">Glycosyltransferase family 2</fullName>
    </submittedName>
</protein>
<feature type="domain" description="Glycosyltransferase 2-like" evidence="4">
    <location>
        <begin position="22"/>
        <end position="184"/>
    </location>
</feature>
<name>F7ZJ73_ROSLO</name>